<dbReference type="RefSeq" id="WP_093991108.1">
    <property type="nucleotide sequence ID" value="NZ_FXZK01000001.1"/>
</dbReference>
<dbReference type="OrthoDB" id="5120525at2"/>
<keyword evidence="2" id="KW-0285">Flavoprotein</keyword>
<reference evidence="6 7" key="1">
    <citation type="submission" date="2017-05" db="EMBL/GenBank/DDBJ databases">
        <authorList>
            <person name="Song R."/>
            <person name="Chenine A.L."/>
            <person name="Ruprecht R.M."/>
        </authorList>
    </citation>
    <scope>NUCLEOTIDE SEQUENCE [LARGE SCALE GENOMIC DNA]</scope>
    <source>
        <strain evidence="6 7">CECT 8899</strain>
    </source>
</reference>
<dbReference type="AlphaFoldDB" id="A0A238LC71"/>
<dbReference type="SUPFAM" id="SSF50475">
    <property type="entry name" value="FMN-binding split barrel"/>
    <property type="match status" value="1"/>
</dbReference>
<evidence type="ECO:0000256" key="2">
    <source>
        <dbReference type="ARBA" id="ARBA00022630"/>
    </source>
</evidence>
<organism evidence="6 7">
    <name type="scientific">Flavimaricola marinus</name>
    <dbReference type="NCBI Taxonomy" id="1819565"/>
    <lineage>
        <taxon>Bacteria</taxon>
        <taxon>Pseudomonadati</taxon>
        <taxon>Pseudomonadota</taxon>
        <taxon>Alphaproteobacteria</taxon>
        <taxon>Rhodobacterales</taxon>
        <taxon>Paracoccaceae</taxon>
        <taxon>Flavimaricola</taxon>
    </lineage>
</organism>
<evidence type="ECO:0000256" key="3">
    <source>
        <dbReference type="ARBA" id="ARBA00022643"/>
    </source>
</evidence>
<dbReference type="GO" id="GO:0004733">
    <property type="term" value="F:pyridoxamine phosphate oxidase activity"/>
    <property type="evidence" value="ECO:0007669"/>
    <property type="project" value="InterPro"/>
</dbReference>
<dbReference type="InterPro" id="IPR024624">
    <property type="entry name" value="Pyridox_Oxase_Alr4036_FMN-bd"/>
</dbReference>
<proteinExistence type="predicted"/>
<sequence>MSDWFETLDGIHRRVWATLVDGVADRAAPARHVVLATQGPDGWPEARTVVLRGARPEEAVLEVHTDLHSDKIASLRKLPRAALHVWDAEQQLQVRVQADVQIASGPDVAEIWAKVPDPSRQSYGVTPAPGQPIADALAYAKVPDPATFAVLRCRVYTIDAVHLGADHRRARFVRDGDWAGQWLSP</sequence>
<evidence type="ECO:0000259" key="5">
    <source>
        <dbReference type="Pfam" id="PF12766"/>
    </source>
</evidence>
<gene>
    <name evidence="6" type="ORF">LOM8899_01136</name>
</gene>
<keyword evidence="4" id="KW-0560">Oxidoreductase</keyword>
<keyword evidence="7" id="KW-1185">Reference proteome</keyword>
<evidence type="ECO:0000313" key="7">
    <source>
        <dbReference type="Proteomes" id="UP000201613"/>
    </source>
</evidence>
<dbReference type="PANTHER" id="PTHR10851:SF3">
    <property type="entry name" value="PYRIDOXINE_PYRIDOXAMINE 5'-PHOSPHATE OXIDASE 2"/>
    <property type="match status" value="1"/>
</dbReference>
<comment type="cofactor">
    <cofactor evidence="1">
        <name>FMN</name>
        <dbReference type="ChEBI" id="CHEBI:58210"/>
    </cofactor>
</comment>
<name>A0A238LC71_9RHOB</name>
<dbReference type="EMBL" id="FXZK01000001">
    <property type="protein sequence ID" value="SMY07005.1"/>
    <property type="molecule type" value="Genomic_DNA"/>
</dbReference>
<keyword evidence="3" id="KW-0288">FMN</keyword>
<dbReference type="Proteomes" id="UP000201613">
    <property type="component" value="Unassembled WGS sequence"/>
</dbReference>
<dbReference type="Gene3D" id="2.30.110.10">
    <property type="entry name" value="Electron Transport, Fmn-binding Protein, Chain A"/>
    <property type="match status" value="1"/>
</dbReference>
<dbReference type="GO" id="GO:0010181">
    <property type="term" value="F:FMN binding"/>
    <property type="evidence" value="ECO:0007669"/>
    <property type="project" value="InterPro"/>
</dbReference>
<accession>A0A238LC71</accession>
<dbReference type="Pfam" id="PF12766">
    <property type="entry name" value="Pyridox_oxase_2"/>
    <property type="match status" value="1"/>
</dbReference>
<evidence type="ECO:0000313" key="6">
    <source>
        <dbReference type="EMBL" id="SMY07005.1"/>
    </source>
</evidence>
<dbReference type="GO" id="GO:0008615">
    <property type="term" value="P:pyridoxine biosynthetic process"/>
    <property type="evidence" value="ECO:0007669"/>
    <property type="project" value="InterPro"/>
</dbReference>
<dbReference type="InterPro" id="IPR012349">
    <property type="entry name" value="Split_barrel_FMN-bd"/>
</dbReference>
<dbReference type="InterPro" id="IPR000659">
    <property type="entry name" value="Pyridox_Oxase"/>
</dbReference>
<dbReference type="PANTHER" id="PTHR10851">
    <property type="entry name" value="PYRIDOXINE-5-PHOSPHATE OXIDASE"/>
    <property type="match status" value="1"/>
</dbReference>
<feature type="domain" description="Pyridoxamine 5'-phosphate oxidase Alr4036 family FMN-binding" evidence="5">
    <location>
        <begin position="16"/>
        <end position="102"/>
    </location>
</feature>
<evidence type="ECO:0000256" key="4">
    <source>
        <dbReference type="ARBA" id="ARBA00023002"/>
    </source>
</evidence>
<evidence type="ECO:0000256" key="1">
    <source>
        <dbReference type="ARBA" id="ARBA00001917"/>
    </source>
</evidence>
<protein>
    <submittedName>
        <fullName evidence="6">Pyridoxamine 5'-phosphate oxidase</fullName>
    </submittedName>
</protein>